<dbReference type="GO" id="GO:0005768">
    <property type="term" value="C:endosome"/>
    <property type="evidence" value="ECO:0007669"/>
    <property type="project" value="TreeGrafter"/>
</dbReference>
<dbReference type="PANTHER" id="PTHR31855">
    <property type="entry name" value="GUANINE NUCLEOTIDE EXCHANGE C9ORF72"/>
    <property type="match status" value="1"/>
</dbReference>
<accession>A0A3P8B9U0</accession>
<proteinExistence type="predicted"/>
<organism evidence="3 4">
    <name type="scientific">Heligmosomoides polygyrus</name>
    <name type="common">Parasitic roundworm</name>
    <dbReference type="NCBI Taxonomy" id="6339"/>
    <lineage>
        <taxon>Eukaryota</taxon>
        <taxon>Metazoa</taxon>
        <taxon>Ecdysozoa</taxon>
        <taxon>Nematoda</taxon>
        <taxon>Chromadorea</taxon>
        <taxon>Rhabditida</taxon>
        <taxon>Rhabditina</taxon>
        <taxon>Rhabditomorpha</taxon>
        <taxon>Strongyloidea</taxon>
        <taxon>Heligmosomidae</taxon>
        <taxon>Heligmosomoides</taxon>
    </lineage>
</organism>
<dbReference type="Proteomes" id="UP000050761">
    <property type="component" value="Unassembled WGS sequence"/>
</dbReference>
<dbReference type="GO" id="GO:0006897">
    <property type="term" value="P:endocytosis"/>
    <property type="evidence" value="ECO:0007669"/>
    <property type="project" value="TreeGrafter"/>
</dbReference>
<keyword evidence="1" id="KW-0812">Transmembrane</keyword>
<dbReference type="InterPro" id="IPR027819">
    <property type="entry name" value="C9orf72"/>
</dbReference>
<dbReference type="PROSITE" id="PS51835">
    <property type="entry name" value="DENN_C9ORF72"/>
    <property type="match status" value="1"/>
</dbReference>
<dbReference type="GO" id="GO:0006914">
    <property type="term" value="P:autophagy"/>
    <property type="evidence" value="ECO:0007669"/>
    <property type="project" value="TreeGrafter"/>
</dbReference>
<gene>
    <name evidence="2" type="ORF">HPBE_LOCUS15021</name>
</gene>
<evidence type="ECO:0000313" key="4">
    <source>
        <dbReference type="WBParaSite" id="HPBE_0001502001-mRNA-1"/>
    </source>
</evidence>
<keyword evidence="1" id="KW-0472">Membrane</keyword>
<protein>
    <submittedName>
        <fullName evidence="4">GPI transamidase component PIG-S</fullName>
    </submittedName>
</protein>
<evidence type="ECO:0000256" key="1">
    <source>
        <dbReference type="SAM" id="Phobius"/>
    </source>
</evidence>
<dbReference type="AlphaFoldDB" id="A0A183G1F5"/>
<evidence type="ECO:0000313" key="3">
    <source>
        <dbReference type="Proteomes" id="UP000050761"/>
    </source>
</evidence>
<reference evidence="2 3" key="1">
    <citation type="submission" date="2018-11" db="EMBL/GenBank/DDBJ databases">
        <authorList>
            <consortium name="Pathogen Informatics"/>
        </authorList>
    </citation>
    <scope>NUCLEOTIDE SEQUENCE [LARGE SCALE GENOMIC DNA]</scope>
</reference>
<keyword evidence="1" id="KW-1133">Transmembrane helix</keyword>
<keyword evidence="3" id="KW-1185">Reference proteome</keyword>
<dbReference type="GO" id="GO:0005085">
    <property type="term" value="F:guanyl-nucleotide exchange factor activity"/>
    <property type="evidence" value="ECO:0007669"/>
    <property type="project" value="InterPro"/>
</dbReference>
<dbReference type="Pfam" id="PF15019">
    <property type="entry name" value="C9orf72-like"/>
    <property type="match status" value="1"/>
</dbReference>
<dbReference type="EMBL" id="UZAH01028657">
    <property type="protein sequence ID" value="VDP01544.1"/>
    <property type="molecule type" value="Genomic_DNA"/>
</dbReference>
<dbReference type="OrthoDB" id="10252077at2759"/>
<reference evidence="4" key="2">
    <citation type="submission" date="2019-09" db="UniProtKB">
        <authorList>
            <consortium name="WormBaseParasite"/>
        </authorList>
    </citation>
    <scope>IDENTIFICATION</scope>
</reference>
<accession>A0A183G1F5</accession>
<dbReference type="PANTHER" id="PTHR31855:SF2">
    <property type="entry name" value="GUANINE NUCLEOTIDE EXCHANGE FACTOR C9ORF72"/>
    <property type="match status" value="1"/>
</dbReference>
<feature type="transmembrane region" description="Helical" evidence="1">
    <location>
        <begin position="25"/>
        <end position="46"/>
    </location>
</feature>
<dbReference type="GO" id="GO:0005776">
    <property type="term" value="C:autophagosome"/>
    <property type="evidence" value="ECO:0007669"/>
    <property type="project" value="TreeGrafter"/>
</dbReference>
<name>A0A183G1F5_HELPZ</name>
<dbReference type="WBParaSite" id="HPBE_0001502001-mRNA-1">
    <property type="protein sequence ID" value="HPBE_0001502001-mRNA-1"/>
    <property type="gene ID" value="HPBE_0001502001"/>
</dbReference>
<evidence type="ECO:0000313" key="2">
    <source>
        <dbReference type="EMBL" id="VDP01544.1"/>
    </source>
</evidence>
<sequence>MCWNRYRPYPAREVSDHVYDELKKILILAGAFFFITIVCVMSKLQVRPADIWHLRLVSPADIQHLRARLTCGYTAGSTDSVVAVPQEWYLDRQSFFESAVLDAVPKIKASMLAEDWDDVIVRANAELTRLIHLVTVLDRHPLVSDARPLLVKNTLLTGKRCHRDKVLCKAISGVLQSQGFCVIIGSDTLYVSRLLHTLALFVPDELRWCCLRMYRHKFSPYVRLQVVHRYELPYVMQCGALSSWPICVVDVDRATVCMSPPYSRHRVLKQRADVQRIGIVLDSSERCKPVTL</sequence>